<reference evidence="1" key="1">
    <citation type="journal article" date="2018" name="Genome Res.">
        <title>The genomic architecture and molecular evolution of ant odorant receptors.</title>
        <authorList>
            <person name="McKenzie S.K."/>
            <person name="Kronauer D.J.C."/>
        </authorList>
    </citation>
    <scope>NUCLEOTIDE SEQUENCE [LARGE SCALE GENOMIC DNA]</scope>
    <source>
        <strain evidence="1">Clonal line C1</strain>
    </source>
</reference>
<dbReference type="EMBL" id="QOIP01000009">
    <property type="protein sequence ID" value="RLU18887.1"/>
    <property type="molecule type" value="Genomic_DNA"/>
</dbReference>
<dbReference type="AlphaFoldDB" id="A0A3L8DEI2"/>
<dbReference type="Proteomes" id="UP000279307">
    <property type="component" value="Chromosome 9"/>
</dbReference>
<evidence type="ECO:0000313" key="1">
    <source>
        <dbReference type="EMBL" id="RLU18887.1"/>
    </source>
</evidence>
<sequence>MINKIYFNFFQSDSIKHCTDLDVEEIPSYSNRDSMQENKRKRCKKINKGVSVEENCKRSRHIISFKSLEELTALDFENLLKNHSLKSNAALQNFQKNGMLTDLDRSAITEAVANAILQLNHLPTASEYNIAATKLCELFPCETKETYYCPPAGNHRNASGKLPDKIKNIKYQVKKRAASSWATSRCDPNDSAVKTAIARLKYDNIESWPELLRSWSVTHPLRFQYLRETRPISQRTTCSVQQSEKSDVLVNDYFKNWSVLTLPNGYLLIQQDFKELYPGREDGLISKWDSTKEVLINFLNIEIAKSDEYGRKLLTDLSTTDTDKSDVILFHLLPSLCCKRTRGASVSVPSVAEARKTFILHVLIPGDLNREIKTHSEWLANRGLNLQPTLIFVGPTLLNITASYVQIDTVRYKLRTPLKALDTCFKAFHALDAAYQEEYRAV</sequence>
<comment type="caution">
    <text evidence="1">The sequence shown here is derived from an EMBL/GenBank/DDBJ whole genome shotgun (WGS) entry which is preliminary data.</text>
</comment>
<name>A0A3L8DEI2_OOCBI</name>
<protein>
    <submittedName>
        <fullName evidence="1">Uncharacterized protein</fullName>
    </submittedName>
</protein>
<organism evidence="1">
    <name type="scientific">Ooceraea biroi</name>
    <name type="common">Clonal raider ant</name>
    <name type="synonym">Cerapachys biroi</name>
    <dbReference type="NCBI Taxonomy" id="2015173"/>
    <lineage>
        <taxon>Eukaryota</taxon>
        <taxon>Metazoa</taxon>
        <taxon>Ecdysozoa</taxon>
        <taxon>Arthropoda</taxon>
        <taxon>Hexapoda</taxon>
        <taxon>Insecta</taxon>
        <taxon>Pterygota</taxon>
        <taxon>Neoptera</taxon>
        <taxon>Endopterygota</taxon>
        <taxon>Hymenoptera</taxon>
        <taxon>Apocrita</taxon>
        <taxon>Aculeata</taxon>
        <taxon>Formicoidea</taxon>
        <taxon>Formicidae</taxon>
        <taxon>Dorylinae</taxon>
        <taxon>Ooceraea</taxon>
    </lineage>
</organism>
<accession>A0A3L8DEI2</accession>
<proteinExistence type="predicted"/>
<gene>
    <name evidence="1" type="ORF">DMN91_009245</name>
</gene>
<dbReference type="OrthoDB" id="7698488at2759"/>
<reference evidence="1" key="2">
    <citation type="submission" date="2018-07" db="EMBL/GenBank/DDBJ databases">
        <authorList>
            <person name="Mckenzie S.K."/>
            <person name="Kronauer D.J.C."/>
        </authorList>
    </citation>
    <scope>NUCLEOTIDE SEQUENCE</scope>
    <source>
        <strain evidence="1">Clonal line C1</strain>
    </source>
</reference>